<reference evidence="3 4" key="1">
    <citation type="submission" date="2017-07" db="EMBL/GenBank/DDBJ databases">
        <title>Acidovorax KNDSW TSA 6 genome sequence and assembly.</title>
        <authorList>
            <person name="Mayilraj S."/>
        </authorList>
    </citation>
    <scope>NUCLEOTIDE SEQUENCE [LARGE SCALE GENOMIC DNA]</scope>
    <source>
        <strain evidence="3 4">KNDSW-TSA6</strain>
    </source>
</reference>
<dbReference type="InterPro" id="IPR010987">
    <property type="entry name" value="Glutathione-S-Trfase_C-like"/>
</dbReference>
<comment type="caution">
    <text evidence="3">The sequence shown here is derived from an EMBL/GenBank/DDBJ whole genome shotgun (WGS) entry which is preliminary data.</text>
</comment>
<keyword evidence="4" id="KW-1185">Reference proteome</keyword>
<dbReference type="Pfam" id="PF13410">
    <property type="entry name" value="GST_C_2"/>
    <property type="match status" value="1"/>
</dbReference>
<keyword evidence="3" id="KW-0808">Transferase</keyword>
<dbReference type="PROSITE" id="PS50404">
    <property type="entry name" value="GST_NTER"/>
    <property type="match status" value="1"/>
</dbReference>
<accession>A0A235EH47</accession>
<dbReference type="PANTHER" id="PTHR44051">
    <property type="entry name" value="GLUTATHIONE S-TRANSFERASE-RELATED"/>
    <property type="match status" value="1"/>
</dbReference>
<dbReference type="Gene3D" id="1.20.1050.10">
    <property type="match status" value="1"/>
</dbReference>
<dbReference type="PROSITE" id="PS50405">
    <property type="entry name" value="GST_CTER"/>
    <property type="match status" value="1"/>
</dbReference>
<name>A0A235EH47_9BURK</name>
<dbReference type="Proteomes" id="UP000215441">
    <property type="component" value="Unassembled WGS sequence"/>
</dbReference>
<gene>
    <name evidence="3" type="ORF">CBY09_22990</name>
</gene>
<dbReference type="OrthoDB" id="9797500at2"/>
<dbReference type="AlphaFoldDB" id="A0A235EH47"/>
<evidence type="ECO:0000313" key="3">
    <source>
        <dbReference type="EMBL" id="OYD47887.1"/>
    </source>
</evidence>
<dbReference type="SUPFAM" id="SSF52833">
    <property type="entry name" value="Thioredoxin-like"/>
    <property type="match status" value="1"/>
</dbReference>
<sequence>MTSAPLPAAPLTLHRTAISGHCHRVELLLSLLGLPYRLVEVNLLQGEHQLPAHRALNPLGQVPVLVDGEVVLSDSNAILVYLVQRYAPGSAWMPQDPVGQAQLQRWFSLAAGFLAPGIGGPRFATLTGKPINEVAQAQGRRLLDFMESELQGRGWLLGGAAPSLADVAMISYTSQAHLAGLPLPAAYPRIAAWVARVQALPGYVPLLDHLSGLTPQPAEAV</sequence>
<dbReference type="Gene3D" id="3.40.30.10">
    <property type="entry name" value="Glutaredoxin"/>
    <property type="match status" value="1"/>
</dbReference>
<dbReference type="EMBL" id="NOIG01000015">
    <property type="protein sequence ID" value="OYD47887.1"/>
    <property type="molecule type" value="Genomic_DNA"/>
</dbReference>
<dbReference type="SFLD" id="SFLDS00019">
    <property type="entry name" value="Glutathione_Transferase_(cytos"/>
    <property type="match status" value="1"/>
</dbReference>
<organism evidence="3 4">
    <name type="scientific">Acidovorax kalamii</name>
    <dbReference type="NCBI Taxonomy" id="2004485"/>
    <lineage>
        <taxon>Bacteria</taxon>
        <taxon>Pseudomonadati</taxon>
        <taxon>Pseudomonadota</taxon>
        <taxon>Betaproteobacteria</taxon>
        <taxon>Burkholderiales</taxon>
        <taxon>Comamonadaceae</taxon>
        <taxon>Acidovorax</taxon>
    </lineage>
</organism>
<dbReference type="InterPro" id="IPR004045">
    <property type="entry name" value="Glutathione_S-Trfase_N"/>
</dbReference>
<evidence type="ECO:0000259" key="2">
    <source>
        <dbReference type="PROSITE" id="PS50405"/>
    </source>
</evidence>
<feature type="domain" description="GST C-terminal" evidence="2">
    <location>
        <begin position="96"/>
        <end position="221"/>
    </location>
</feature>
<evidence type="ECO:0000259" key="1">
    <source>
        <dbReference type="PROSITE" id="PS50404"/>
    </source>
</evidence>
<protein>
    <submittedName>
        <fullName evidence="3">Glutathione S-transferase</fullName>
    </submittedName>
</protein>
<dbReference type="InterPro" id="IPR036282">
    <property type="entry name" value="Glutathione-S-Trfase_C_sf"/>
</dbReference>
<dbReference type="InterPro" id="IPR040079">
    <property type="entry name" value="Glutathione_S-Trfase"/>
</dbReference>
<dbReference type="SUPFAM" id="SSF47616">
    <property type="entry name" value="GST C-terminal domain-like"/>
    <property type="match status" value="1"/>
</dbReference>
<proteinExistence type="predicted"/>
<dbReference type="Pfam" id="PF13417">
    <property type="entry name" value="GST_N_3"/>
    <property type="match status" value="1"/>
</dbReference>
<dbReference type="InterPro" id="IPR036249">
    <property type="entry name" value="Thioredoxin-like_sf"/>
</dbReference>
<dbReference type="PANTHER" id="PTHR44051:SF2">
    <property type="entry name" value="HYPOTHETICAL GLUTATHIONE S-TRANSFERASE LIKE PROTEIN"/>
    <property type="match status" value="1"/>
</dbReference>
<evidence type="ECO:0000313" key="4">
    <source>
        <dbReference type="Proteomes" id="UP000215441"/>
    </source>
</evidence>
<feature type="domain" description="GST N-terminal" evidence="1">
    <location>
        <begin position="9"/>
        <end position="90"/>
    </location>
</feature>
<dbReference type="SFLD" id="SFLDG00358">
    <property type="entry name" value="Main_(cytGST)"/>
    <property type="match status" value="1"/>
</dbReference>
<dbReference type="RefSeq" id="WP_094291891.1">
    <property type="nucleotide sequence ID" value="NZ_NOIG01000015.1"/>
</dbReference>
<dbReference type="GO" id="GO:0016740">
    <property type="term" value="F:transferase activity"/>
    <property type="evidence" value="ECO:0007669"/>
    <property type="project" value="UniProtKB-KW"/>
</dbReference>